<gene>
    <name evidence="2" type="ORF">ATO7_11113</name>
</gene>
<name>A0A1Y1SB60_9GAMM</name>
<feature type="region of interest" description="Disordered" evidence="1">
    <location>
        <begin position="30"/>
        <end position="60"/>
    </location>
</feature>
<dbReference type="EMBL" id="AQQV01000003">
    <property type="protein sequence ID" value="ORE85838.1"/>
    <property type="molecule type" value="Genomic_DNA"/>
</dbReference>
<dbReference type="OrthoDB" id="5703363at2"/>
<proteinExistence type="predicted"/>
<dbReference type="AlphaFoldDB" id="A0A1Y1SB60"/>
<comment type="caution">
    <text evidence="2">The sequence shown here is derived from an EMBL/GenBank/DDBJ whole genome shotgun (WGS) entry which is preliminary data.</text>
</comment>
<reference evidence="2 3" key="1">
    <citation type="submission" date="2013-04" db="EMBL/GenBank/DDBJ databases">
        <title>Oceanococcus atlanticus 22II-S10r2 Genome Sequencing.</title>
        <authorList>
            <person name="Lai Q."/>
            <person name="Li G."/>
            <person name="Shao Z."/>
        </authorList>
    </citation>
    <scope>NUCLEOTIDE SEQUENCE [LARGE SCALE GENOMIC DNA]</scope>
    <source>
        <strain evidence="2 3">22II-S10r2</strain>
    </source>
</reference>
<sequence>MSLPNFVNFEPFNILRRKMRAEGMGHFDFQMPERAAEQPAATSKPVRRSRRRKPAAKVDE</sequence>
<protein>
    <submittedName>
        <fullName evidence="2">Uncharacterized protein</fullName>
    </submittedName>
</protein>
<evidence type="ECO:0000256" key="1">
    <source>
        <dbReference type="SAM" id="MobiDB-lite"/>
    </source>
</evidence>
<feature type="compositionally biased region" description="Basic residues" evidence="1">
    <location>
        <begin position="45"/>
        <end position="60"/>
    </location>
</feature>
<accession>A0A1Y1SB60</accession>
<organism evidence="2 3">
    <name type="scientific">Oceanococcus atlanticus</name>
    <dbReference type="NCBI Taxonomy" id="1317117"/>
    <lineage>
        <taxon>Bacteria</taxon>
        <taxon>Pseudomonadati</taxon>
        <taxon>Pseudomonadota</taxon>
        <taxon>Gammaproteobacteria</taxon>
        <taxon>Chromatiales</taxon>
        <taxon>Oceanococcaceae</taxon>
        <taxon>Oceanococcus</taxon>
    </lineage>
</organism>
<evidence type="ECO:0000313" key="2">
    <source>
        <dbReference type="EMBL" id="ORE85838.1"/>
    </source>
</evidence>
<dbReference type="RefSeq" id="WP_083561881.1">
    <property type="nucleotide sequence ID" value="NZ_AQQV01000003.1"/>
</dbReference>
<dbReference type="STRING" id="1317117.ATO7_11113"/>
<dbReference type="Proteomes" id="UP000192342">
    <property type="component" value="Unassembled WGS sequence"/>
</dbReference>
<keyword evidence="3" id="KW-1185">Reference proteome</keyword>
<evidence type="ECO:0000313" key="3">
    <source>
        <dbReference type="Proteomes" id="UP000192342"/>
    </source>
</evidence>